<dbReference type="EMBL" id="BAAAJK010000006">
    <property type="protein sequence ID" value="GAA1385875.1"/>
    <property type="molecule type" value="Genomic_DNA"/>
</dbReference>
<dbReference type="InterPro" id="IPR036102">
    <property type="entry name" value="OsmC/Ohrsf"/>
</dbReference>
<organism evidence="1 2">
    <name type="scientific">Pseudonocardia kongjuensis</name>
    <dbReference type="NCBI Taxonomy" id="102227"/>
    <lineage>
        <taxon>Bacteria</taxon>
        <taxon>Bacillati</taxon>
        <taxon>Actinomycetota</taxon>
        <taxon>Actinomycetes</taxon>
        <taxon>Pseudonocardiales</taxon>
        <taxon>Pseudonocardiaceae</taxon>
        <taxon>Pseudonocardia</taxon>
    </lineage>
</organism>
<protein>
    <submittedName>
        <fullName evidence="1">OsmC family protein</fullName>
    </submittedName>
</protein>
<dbReference type="Gene3D" id="3.30.300.20">
    <property type="match status" value="1"/>
</dbReference>
<dbReference type="InterPro" id="IPR052924">
    <property type="entry name" value="OsmC/Ohr_hydroprdx_reductase"/>
</dbReference>
<gene>
    <name evidence="1" type="ORF">GCM10009613_19000</name>
</gene>
<dbReference type="PANTHER" id="PTHR35368:SF1">
    <property type="entry name" value="HYDROPEROXIDE REDUCTASE"/>
    <property type="match status" value="1"/>
</dbReference>
<evidence type="ECO:0000313" key="1">
    <source>
        <dbReference type="EMBL" id="GAA1385875.1"/>
    </source>
</evidence>
<accession>A0ABP4IB14</accession>
<reference evidence="2" key="1">
    <citation type="journal article" date="2019" name="Int. J. Syst. Evol. Microbiol.">
        <title>The Global Catalogue of Microorganisms (GCM) 10K type strain sequencing project: providing services to taxonomists for standard genome sequencing and annotation.</title>
        <authorList>
            <consortium name="The Broad Institute Genomics Platform"/>
            <consortium name="The Broad Institute Genome Sequencing Center for Infectious Disease"/>
            <person name="Wu L."/>
            <person name="Ma J."/>
        </authorList>
    </citation>
    <scope>NUCLEOTIDE SEQUENCE [LARGE SCALE GENOMIC DNA]</scope>
    <source>
        <strain evidence="2">JCM 11896</strain>
    </source>
</reference>
<dbReference type="RefSeq" id="WP_344020538.1">
    <property type="nucleotide sequence ID" value="NZ_BAAAJK010000006.1"/>
</dbReference>
<dbReference type="InterPro" id="IPR003718">
    <property type="entry name" value="OsmC/Ohr_fam"/>
</dbReference>
<dbReference type="PANTHER" id="PTHR35368">
    <property type="entry name" value="HYDROPEROXIDE REDUCTASE"/>
    <property type="match status" value="1"/>
</dbReference>
<dbReference type="Pfam" id="PF02566">
    <property type="entry name" value="OsmC"/>
    <property type="match status" value="1"/>
</dbReference>
<proteinExistence type="predicted"/>
<name>A0ABP4IB14_9PSEU</name>
<dbReference type="SUPFAM" id="SSF82784">
    <property type="entry name" value="OsmC-like"/>
    <property type="match status" value="1"/>
</dbReference>
<comment type="caution">
    <text evidence="1">The sequence shown here is derived from an EMBL/GenBank/DDBJ whole genome shotgun (WGS) entry which is preliminary data.</text>
</comment>
<evidence type="ECO:0000313" key="2">
    <source>
        <dbReference type="Proteomes" id="UP001501414"/>
    </source>
</evidence>
<sequence length="173" mass="18439">MTSTQTPRDAALSEIVTATTRAVDADPDNAHALFRATGSGGDGVRSEIRIGRHDVVVDEPPALGGDDAAPNPVEFALAGLLSCQVVTYRFWAAKLGIPLDDVQVDVEGDLDVRGFFGLDDGVRPGFGEVRLVVDLRGPASDEDYRRLRETVDAHCPVLDLFRNPTPVSTTAPA</sequence>
<dbReference type="Proteomes" id="UP001501414">
    <property type="component" value="Unassembled WGS sequence"/>
</dbReference>
<keyword evidence="2" id="KW-1185">Reference proteome</keyword>
<dbReference type="InterPro" id="IPR015946">
    <property type="entry name" value="KH_dom-like_a/b"/>
</dbReference>